<feature type="compositionally biased region" description="Basic and acidic residues" evidence="2">
    <location>
        <begin position="180"/>
        <end position="191"/>
    </location>
</feature>
<feature type="signal peptide" evidence="3">
    <location>
        <begin position="1"/>
        <end position="28"/>
    </location>
</feature>
<keyword evidence="6" id="KW-1185">Reference proteome</keyword>
<dbReference type="RefSeq" id="WP_218863250.1">
    <property type="nucleotide sequence ID" value="NZ_JACBYR010000001.1"/>
</dbReference>
<dbReference type="Proteomes" id="UP000542125">
    <property type="component" value="Unassembled WGS sequence"/>
</dbReference>
<protein>
    <recommendedName>
        <fullName evidence="4">DUF4174 domain-containing protein</fullName>
    </recommendedName>
</protein>
<dbReference type="InterPro" id="IPR006311">
    <property type="entry name" value="TAT_signal"/>
</dbReference>
<proteinExistence type="predicted"/>
<reference evidence="5 6" key="1">
    <citation type="submission" date="2020-07" db="EMBL/GenBank/DDBJ databases">
        <title>Genomic Encyclopedia of Type Strains, Phase IV (KMG-V): Genome sequencing to study the core and pangenomes of soil and plant-associated prokaryotes.</title>
        <authorList>
            <person name="Whitman W."/>
        </authorList>
    </citation>
    <scope>NUCLEOTIDE SEQUENCE [LARGE SCALE GENOMIC DNA]</scope>
    <source>
        <strain evidence="5 6">SAS40</strain>
    </source>
</reference>
<comment type="caution">
    <text evidence="5">The sequence shown here is derived from an EMBL/GenBank/DDBJ whole genome shotgun (WGS) entry which is preliminary data.</text>
</comment>
<evidence type="ECO:0000256" key="3">
    <source>
        <dbReference type="SAM" id="SignalP"/>
    </source>
</evidence>
<dbReference type="PROSITE" id="PS51257">
    <property type="entry name" value="PROKAR_LIPOPROTEIN"/>
    <property type="match status" value="1"/>
</dbReference>
<evidence type="ECO:0000313" key="6">
    <source>
        <dbReference type="Proteomes" id="UP000542125"/>
    </source>
</evidence>
<feature type="domain" description="DUF4174" evidence="4">
    <location>
        <begin position="52"/>
        <end position="167"/>
    </location>
</feature>
<dbReference type="PROSITE" id="PS51318">
    <property type="entry name" value="TAT"/>
    <property type="match status" value="1"/>
</dbReference>
<dbReference type="AlphaFoldDB" id="A0A7Y9LLH6"/>
<feature type="region of interest" description="Disordered" evidence="2">
    <location>
        <begin position="162"/>
        <end position="209"/>
    </location>
</feature>
<dbReference type="InterPro" id="IPR025232">
    <property type="entry name" value="DUF4174"/>
</dbReference>
<evidence type="ECO:0000256" key="1">
    <source>
        <dbReference type="ARBA" id="ARBA00022729"/>
    </source>
</evidence>
<name>A0A7Y9LLH6_9BURK</name>
<sequence>MMTGWRLNRNASRRGLLGLLVGAGLACAASFAVPDTAVAGSAGGNTNGANPLVAERWKTRPLVIVAPSATDPTLVRMQDILQTPANQAAFKERQMVLYVVVGDRARRDDAWLSADQARAIRGAMDVAADAPATVLLVGLDGGVKMREQGVIDAKTLFGTIDQMPMRQPRGSIQGGSSRQDTSHQDTRHQDINHSSTSVSDVPHNDKKGV</sequence>
<organism evidence="5 6">
    <name type="scientific">Pigmentiphaga litoralis</name>
    <dbReference type="NCBI Taxonomy" id="516702"/>
    <lineage>
        <taxon>Bacteria</taxon>
        <taxon>Pseudomonadati</taxon>
        <taxon>Pseudomonadota</taxon>
        <taxon>Betaproteobacteria</taxon>
        <taxon>Burkholderiales</taxon>
        <taxon>Alcaligenaceae</taxon>
        <taxon>Pigmentiphaga</taxon>
    </lineage>
</organism>
<evidence type="ECO:0000256" key="2">
    <source>
        <dbReference type="SAM" id="MobiDB-lite"/>
    </source>
</evidence>
<keyword evidence="1 3" id="KW-0732">Signal</keyword>
<dbReference type="EMBL" id="JACBYR010000001">
    <property type="protein sequence ID" value="NYE83954.1"/>
    <property type="molecule type" value="Genomic_DNA"/>
</dbReference>
<evidence type="ECO:0000259" key="4">
    <source>
        <dbReference type="Pfam" id="PF13778"/>
    </source>
</evidence>
<accession>A0A7Y9LLH6</accession>
<feature type="chain" id="PRO_5030620978" description="DUF4174 domain-containing protein" evidence="3">
    <location>
        <begin position="29"/>
        <end position="209"/>
    </location>
</feature>
<gene>
    <name evidence="5" type="ORF">FHW18_003225</name>
</gene>
<evidence type="ECO:0000313" key="5">
    <source>
        <dbReference type="EMBL" id="NYE83954.1"/>
    </source>
</evidence>
<dbReference type="Pfam" id="PF13778">
    <property type="entry name" value="DUF4174"/>
    <property type="match status" value="1"/>
</dbReference>